<sequence>MNRVVPKVMAAAIFLTLALPPALATATPDGQPSAPVVGGQPTPPFDPICPLCFIREFFESLSGR</sequence>
<accession>A0A6G9YS93</accession>
<dbReference type="KEGG" id="nah:F5544_40250"/>
<organism evidence="2 3">
    <name type="scientific">Nocardia arthritidis</name>
    <dbReference type="NCBI Taxonomy" id="228602"/>
    <lineage>
        <taxon>Bacteria</taxon>
        <taxon>Bacillati</taxon>
        <taxon>Actinomycetota</taxon>
        <taxon>Actinomycetes</taxon>
        <taxon>Mycobacteriales</taxon>
        <taxon>Nocardiaceae</taxon>
        <taxon>Nocardia</taxon>
    </lineage>
</organism>
<feature type="signal peptide" evidence="1">
    <location>
        <begin position="1"/>
        <end position="24"/>
    </location>
</feature>
<evidence type="ECO:0008006" key="4">
    <source>
        <dbReference type="Google" id="ProtNLM"/>
    </source>
</evidence>
<evidence type="ECO:0000313" key="2">
    <source>
        <dbReference type="EMBL" id="QIS15866.1"/>
    </source>
</evidence>
<keyword evidence="1" id="KW-0732">Signal</keyword>
<name>A0A6G9YS93_9NOCA</name>
<dbReference type="Proteomes" id="UP000503540">
    <property type="component" value="Chromosome"/>
</dbReference>
<evidence type="ECO:0000313" key="3">
    <source>
        <dbReference type="Proteomes" id="UP000503540"/>
    </source>
</evidence>
<dbReference type="EMBL" id="CP046172">
    <property type="protein sequence ID" value="QIS15866.1"/>
    <property type="molecule type" value="Genomic_DNA"/>
</dbReference>
<gene>
    <name evidence="2" type="ORF">F5544_40250</name>
</gene>
<reference evidence="2 3" key="1">
    <citation type="journal article" date="2019" name="ACS Chem. Biol.">
        <title>Identification and Mobilization of a Cryptic Antibiotic Biosynthesis Gene Locus from a Human-Pathogenic Nocardia Isolate.</title>
        <authorList>
            <person name="Herisse M."/>
            <person name="Ishida K."/>
            <person name="Porter J.L."/>
            <person name="Howden B."/>
            <person name="Hertweck C."/>
            <person name="Stinear T.P."/>
            <person name="Pidot S.J."/>
        </authorList>
    </citation>
    <scope>NUCLEOTIDE SEQUENCE [LARGE SCALE GENOMIC DNA]</scope>
    <source>
        <strain evidence="2 3">AUSMDU00012717</strain>
    </source>
</reference>
<evidence type="ECO:0000256" key="1">
    <source>
        <dbReference type="SAM" id="SignalP"/>
    </source>
</evidence>
<feature type="chain" id="PRO_5039408884" description="Secreted protein" evidence="1">
    <location>
        <begin position="25"/>
        <end position="64"/>
    </location>
</feature>
<dbReference type="RefSeq" id="WP_167478041.1">
    <property type="nucleotide sequence ID" value="NZ_CP046172.1"/>
</dbReference>
<keyword evidence="3" id="KW-1185">Reference proteome</keyword>
<proteinExistence type="predicted"/>
<dbReference type="AlphaFoldDB" id="A0A6G9YS93"/>
<protein>
    <recommendedName>
        <fullName evidence="4">Secreted protein</fullName>
    </recommendedName>
</protein>